<dbReference type="PRINTS" id="PR00474">
    <property type="entry name" value="GLU5KINASE"/>
</dbReference>
<keyword evidence="3 8" id="KW-0641">Proline biosynthesis</keyword>
<dbReference type="Pfam" id="PF00696">
    <property type="entry name" value="AA_kinase"/>
    <property type="match status" value="1"/>
</dbReference>
<dbReference type="PROSITE" id="PS50890">
    <property type="entry name" value="PUA"/>
    <property type="match status" value="1"/>
</dbReference>
<keyword evidence="5 8" id="KW-0547">Nucleotide-binding</keyword>
<dbReference type="InterPro" id="IPR005715">
    <property type="entry name" value="Glu_5kinase/COase_Synthase"/>
</dbReference>
<dbReference type="GO" id="GO:0005829">
    <property type="term" value="C:cytosol"/>
    <property type="evidence" value="ECO:0007669"/>
    <property type="project" value="TreeGrafter"/>
</dbReference>
<evidence type="ECO:0000313" key="10">
    <source>
        <dbReference type="EMBL" id="AZN29564.1"/>
    </source>
</evidence>
<evidence type="ECO:0000256" key="8">
    <source>
        <dbReference type="HAMAP-Rule" id="MF_00456"/>
    </source>
</evidence>
<protein>
    <recommendedName>
        <fullName evidence="8">Glutamate 5-kinase</fullName>
        <ecNumber evidence="8">2.7.2.11</ecNumber>
    </recommendedName>
    <alternativeName>
        <fullName evidence="8">Gamma-glutamyl kinase</fullName>
        <shortName evidence="8">GK</shortName>
    </alternativeName>
</protein>
<dbReference type="InterPro" id="IPR001057">
    <property type="entry name" value="Glu/AcGlu_kinase"/>
</dbReference>
<dbReference type="OrthoDB" id="9804434at2"/>
<dbReference type="PROSITE" id="PS00902">
    <property type="entry name" value="GLUTAMATE_5_KINASE"/>
    <property type="match status" value="1"/>
</dbReference>
<feature type="binding site" evidence="8">
    <location>
        <begin position="220"/>
        <end position="226"/>
    </location>
    <ligand>
        <name>ATP</name>
        <dbReference type="ChEBI" id="CHEBI:30616"/>
    </ligand>
</feature>
<feature type="domain" description="PUA" evidence="9">
    <location>
        <begin position="283"/>
        <end position="357"/>
    </location>
</feature>
<comment type="catalytic activity">
    <reaction evidence="8">
        <text>L-glutamate + ATP = L-glutamyl 5-phosphate + ADP</text>
        <dbReference type="Rhea" id="RHEA:14877"/>
        <dbReference type="ChEBI" id="CHEBI:29985"/>
        <dbReference type="ChEBI" id="CHEBI:30616"/>
        <dbReference type="ChEBI" id="CHEBI:58274"/>
        <dbReference type="ChEBI" id="CHEBI:456216"/>
        <dbReference type="EC" id="2.7.2.11"/>
    </reaction>
</comment>
<dbReference type="InterPro" id="IPR019797">
    <property type="entry name" value="Glutamate_5-kinase_CS"/>
</dbReference>
<accession>A0A3Q8WUN0</accession>
<dbReference type="InterPro" id="IPR011529">
    <property type="entry name" value="Glu_5kinase"/>
</dbReference>
<dbReference type="InterPro" id="IPR041739">
    <property type="entry name" value="G5K_ProB"/>
</dbReference>
<dbReference type="Proteomes" id="UP000270021">
    <property type="component" value="Chromosome"/>
</dbReference>
<dbReference type="Pfam" id="PF01472">
    <property type="entry name" value="PUA"/>
    <property type="match status" value="1"/>
</dbReference>
<evidence type="ECO:0000256" key="6">
    <source>
        <dbReference type="ARBA" id="ARBA00022777"/>
    </source>
</evidence>
<dbReference type="CDD" id="cd04242">
    <property type="entry name" value="AAK_G5K_ProB"/>
    <property type="match status" value="1"/>
</dbReference>
<dbReference type="InterPro" id="IPR001048">
    <property type="entry name" value="Asp/Glu/Uridylate_kinase"/>
</dbReference>
<comment type="pathway">
    <text evidence="8">Amino-acid biosynthesis; L-proline biosynthesis; L-glutamate 5-semialdehyde from L-glutamate: step 1/2.</text>
</comment>
<evidence type="ECO:0000313" key="11">
    <source>
        <dbReference type="Proteomes" id="UP000270021"/>
    </source>
</evidence>
<dbReference type="KEGG" id="fsl:EJO69_04015"/>
<dbReference type="EMBL" id="CP034438">
    <property type="protein sequence ID" value="AZN29564.1"/>
    <property type="molecule type" value="Genomic_DNA"/>
</dbReference>
<dbReference type="AlphaFoldDB" id="A0A3Q8WUN0"/>
<dbReference type="Gene3D" id="3.40.1160.10">
    <property type="entry name" value="Acetylglutamate kinase-like"/>
    <property type="match status" value="1"/>
</dbReference>
<dbReference type="InterPro" id="IPR036393">
    <property type="entry name" value="AceGlu_kinase-like_sf"/>
</dbReference>
<keyword evidence="4 8" id="KW-0808">Transferase</keyword>
<feature type="binding site" evidence="8">
    <location>
        <position position="60"/>
    </location>
    <ligand>
        <name>substrate</name>
    </ligand>
</feature>
<evidence type="ECO:0000256" key="5">
    <source>
        <dbReference type="ARBA" id="ARBA00022741"/>
    </source>
</evidence>
<dbReference type="SMART" id="SM00359">
    <property type="entry name" value="PUA"/>
    <property type="match status" value="1"/>
</dbReference>
<evidence type="ECO:0000256" key="1">
    <source>
        <dbReference type="ARBA" id="ARBA00022490"/>
    </source>
</evidence>
<dbReference type="CDD" id="cd21157">
    <property type="entry name" value="PUA_G5K"/>
    <property type="match status" value="1"/>
</dbReference>
<feature type="binding site" evidence="8">
    <location>
        <position position="147"/>
    </location>
    <ligand>
        <name>substrate</name>
    </ligand>
</feature>
<dbReference type="Gene3D" id="2.30.130.10">
    <property type="entry name" value="PUA domain"/>
    <property type="match status" value="1"/>
</dbReference>
<dbReference type="FunFam" id="3.40.1160.10:FF:000018">
    <property type="entry name" value="Glutamate 5-kinase"/>
    <property type="match status" value="1"/>
</dbReference>
<keyword evidence="6 8" id="KW-0418">Kinase</keyword>
<keyword evidence="1 8" id="KW-0963">Cytoplasm</keyword>
<dbReference type="UniPathway" id="UPA00098">
    <property type="reaction ID" value="UER00359"/>
</dbReference>
<reference evidence="10 11" key="1">
    <citation type="submission" date="2018-12" db="EMBL/GenBank/DDBJ databases">
        <title>Complete genome sequence of Flaviflexus salsibiostraticola KCTC 33148.</title>
        <authorList>
            <person name="Bae J.-W."/>
        </authorList>
    </citation>
    <scope>NUCLEOTIDE SEQUENCE [LARGE SCALE GENOMIC DNA]</scope>
    <source>
        <strain evidence="10 11">KCTC 33148</strain>
    </source>
</reference>
<gene>
    <name evidence="8" type="primary">proB</name>
    <name evidence="10" type="ORF">EJO69_04015</name>
</gene>
<keyword evidence="7 8" id="KW-0067">ATP-binding</keyword>
<dbReference type="PIRSF" id="PIRSF000729">
    <property type="entry name" value="GK"/>
    <property type="match status" value="1"/>
</dbReference>
<dbReference type="PANTHER" id="PTHR43654">
    <property type="entry name" value="GLUTAMATE 5-KINASE"/>
    <property type="match status" value="1"/>
</dbReference>
<evidence type="ECO:0000256" key="7">
    <source>
        <dbReference type="ARBA" id="ARBA00022840"/>
    </source>
</evidence>
<dbReference type="GO" id="GO:0003723">
    <property type="term" value="F:RNA binding"/>
    <property type="evidence" value="ECO:0007669"/>
    <property type="project" value="InterPro"/>
</dbReference>
<dbReference type="GO" id="GO:0004349">
    <property type="term" value="F:glutamate 5-kinase activity"/>
    <property type="evidence" value="ECO:0007669"/>
    <property type="project" value="UniProtKB-UniRule"/>
</dbReference>
<dbReference type="SUPFAM" id="SSF88697">
    <property type="entry name" value="PUA domain-like"/>
    <property type="match status" value="1"/>
</dbReference>
<keyword evidence="11" id="KW-1185">Reference proteome</keyword>
<proteinExistence type="inferred from homology"/>
<comment type="subcellular location">
    <subcellularLocation>
        <location evidence="8">Cytoplasm</location>
    </subcellularLocation>
</comment>
<dbReference type="InterPro" id="IPR002478">
    <property type="entry name" value="PUA"/>
</dbReference>
<dbReference type="GO" id="GO:0055129">
    <property type="term" value="P:L-proline biosynthetic process"/>
    <property type="evidence" value="ECO:0007669"/>
    <property type="project" value="UniProtKB-UniRule"/>
</dbReference>
<dbReference type="SUPFAM" id="SSF53633">
    <property type="entry name" value="Carbamate kinase-like"/>
    <property type="match status" value="1"/>
</dbReference>
<dbReference type="InterPro" id="IPR015947">
    <property type="entry name" value="PUA-like_sf"/>
</dbReference>
<dbReference type="GO" id="GO:0005524">
    <property type="term" value="F:ATP binding"/>
    <property type="evidence" value="ECO:0007669"/>
    <property type="project" value="UniProtKB-KW"/>
</dbReference>
<feature type="binding site" evidence="8">
    <location>
        <position position="159"/>
    </location>
    <ligand>
        <name>substrate</name>
    </ligand>
</feature>
<dbReference type="RefSeq" id="WP_126039517.1">
    <property type="nucleotide sequence ID" value="NZ_CP034438.1"/>
</dbReference>
<feature type="binding site" evidence="8">
    <location>
        <position position="20"/>
    </location>
    <ligand>
        <name>ATP</name>
        <dbReference type="ChEBI" id="CHEBI:30616"/>
    </ligand>
</feature>
<evidence type="ECO:0000256" key="2">
    <source>
        <dbReference type="ARBA" id="ARBA00022605"/>
    </source>
</evidence>
<evidence type="ECO:0000259" key="9">
    <source>
        <dbReference type="SMART" id="SM00359"/>
    </source>
</evidence>
<name>A0A3Q8WUN0_9ACTO</name>
<dbReference type="PANTHER" id="PTHR43654:SF1">
    <property type="entry name" value="ISOPENTENYL PHOSPHATE KINASE"/>
    <property type="match status" value="1"/>
</dbReference>
<comment type="function">
    <text evidence="8">Catalyzes the transfer of a phosphate group to glutamate to form L-glutamate 5-phosphate.</text>
</comment>
<dbReference type="InterPro" id="IPR036974">
    <property type="entry name" value="PUA_sf"/>
</dbReference>
<feature type="binding site" evidence="8">
    <location>
        <begin position="179"/>
        <end position="180"/>
    </location>
    <ligand>
        <name>ATP</name>
        <dbReference type="ChEBI" id="CHEBI:30616"/>
    </ligand>
</feature>
<sequence length="366" mass="38208">MNRALANRALVPSAPRFVVKIGSSSLTKVDGTLNWPALESLSETLSDAYDRGQQFALISSGAVAAGVGHLGIATRPTDMSGLQAAAMVGQPHLMSAYGERFAQRGIGIGQVLLTADDVIRRTHYRNARLALEKLFTMGIVPIVNENDAVATTELRLGDNDRLAAIIAHLINADVLILLTDVDGLYSGPPTEPGSRPIRFVGNMSELENYSITGRGSMFGTGGMATKVTAARMATAFGIPTLVTSAENLRPALDGESVGTWFAATGQKSNARALWIAHAAKSHGQVRLDAGAVAALESGGKSLLAVGITDVVGTFDPGDPIDIIGPGGDLVARGLAGWDSERLRESAGQSGAGRPAVHVDDMVLLRH</sequence>
<dbReference type="HAMAP" id="MF_00456">
    <property type="entry name" value="ProB"/>
    <property type="match status" value="1"/>
</dbReference>
<dbReference type="EC" id="2.7.2.11" evidence="8"/>
<keyword evidence="2 8" id="KW-0028">Amino-acid biosynthesis</keyword>
<evidence type="ECO:0000256" key="3">
    <source>
        <dbReference type="ARBA" id="ARBA00022650"/>
    </source>
</evidence>
<organism evidence="10 11">
    <name type="scientific">Flaviflexus salsibiostraticola</name>
    <dbReference type="NCBI Taxonomy" id="1282737"/>
    <lineage>
        <taxon>Bacteria</taxon>
        <taxon>Bacillati</taxon>
        <taxon>Actinomycetota</taxon>
        <taxon>Actinomycetes</taxon>
        <taxon>Actinomycetales</taxon>
        <taxon>Actinomycetaceae</taxon>
        <taxon>Flaviflexus</taxon>
    </lineage>
</organism>
<comment type="similarity">
    <text evidence="8">Belongs to the glutamate 5-kinase family.</text>
</comment>
<evidence type="ECO:0000256" key="4">
    <source>
        <dbReference type="ARBA" id="ARBA00022679"/>
    </source>
</evidence>
<dbReference type="NCBIfam" id="TIGR01027">
    <property type="entry name" value="proB"/>
    <property type="match status" value="1"/>
</dbReference>